<dbReference type="PROSITE" id="PS50011">
    <property type="entry name" value="PROTEIN_KINASE_DOM"/>
    <property type="match status" value="1"/>
</dbReference>
<dbReference type="Pfam" id="PF00069">
    <property type="entry name" value="Pkinase"/>
    <property type="match status" value="1"/>
</dbReference>
<evidence type="ECO:0000256" key="2">
    <source>
        <dbReference type="ARBA" id="ARBA00022741"/>
    </source>
</evidence>
<keyword evidence="6" id="KW-0723">Serine/threonine-protein kinase</keyword>
<feature type="binding site" evidence="5">
    <location>
        <position position="50"/>
    </location>
    <ligand>
        <name>ATP</name>
        <dbReference type="ChEBI" id="CHEBI:30616"/>
    </ligand>
</feature>
<dbReference type="InterPro" id="IPR017441">
    <property type="entry name" value="Protein_kinase_ATP_BS"/>
</dbReference>
<evidence type="ECO:0000256" key="1">
    <source>
        <dbReference type="ARBA" id="ARBA00022679"/>
    </source>
</evidence>
<dbReference type="GO" id="GO:0005829">
    <property type="term" value="C:cytosol"/>
    <property type="evidence" value="ECO:0007669"/>
    <property type="project" value="TreeGrafter"/>
</dbReference>
<gene>
    <name evidence="8" type="ORF">PPENT_87.1.T0940144</name>
</gene>
<evidence type="ECO:0000256" key="4">
    <source>
        <dbReference type="ARBA" id="ARBA00022840"/>
    </source>
</evidence>
<keyword evidence="1" id="KW-0808">Transferase</keyword>
<dbReference type="OrthoDB" id="5337378at2759"/>
<protein>
    <recommendedName>
        <fullName evidence="7">Protein kinase domain-containing protein</fullName>
    </recommendedName>
</protein>
<keyword evidence="9" id="KW-1185">Reference proteome</keyword>
<proteinExistence type="inferred from homology"/>
<dbReference type="GO" id="GO:0010506">
    <property type="term" value="P:regulation of autophagy"/>
    <property type="evidence" value="ECO:0007669"/>
    <property type="project" value="InterPro"/>
</dbReference>
<dbReference type="EMBL" id="CAJJDO010000094">
    <property type="protein sequence ID" value="CAD8189673.1"/>
    <property type="molecule type" value="Genomic_DNA"/>
</dbReference>
<dbReference type="GO" id="GO:0005776">
    <property type="term" value="C:autophagosome"/>
    <property type="evidence" value="ECO:0007669"/>
    <property type="project" value="TreeGrafter"/>
</dbReference>
<keyword evidence="4 5" id="KW-0067">ATP-binding</keyword>
<dbReference type="CDD" id="cd00180">
    <property type="entry name" value="PKc"/>
    <property type="match status" value="1"/>
</dbReference>
<evidence type="ECO:0000256" key="6">
    <source>
        <dbReference type="RuleBase" id="RU000304"/>
    </source>
</evidence>
<dbReference type="PANTHER" id="PTHR24348">
    <property type="entry name" value="SERINE/THREONINE-PROTEIN KINASE UNC-51-RELATED"/>
    <property type="match status" value="1"/>
</dbReference>
<keyword evidence="2 5" id="KW-0547">Nucleotide-binding</keyword>
<comment type="similarity">
    <text evidence="6">Belongs to the protein kinase superfamily.</text>
</comment>
<sequence>MSGQQEIREQYRIDTSTKNLIGQGGFGSVYKCQRKDGSDNDSLCIKIIKKDRNQMKQLKQEIEIQKLIMNLKTDKLLRTENIINTPHYFEVIMERCDMNLEQEFGNLKNKQQWYDFNDCLNIINQISVGCRILYEHNIVHRDIKPSNILVKLENKGQINERKLYKISDFDFSRILVDFLDPDEITTVGTPCYESPQIFYNQKYSGKCDIFSYGILFYQIFFNGQLPFNSIQNGKKEIYEFMKQLYNKQFKCELPNYPRAKEIADLLQKMIVYEEEERISFDQFFLHPIINLEEYEIYKIQQVQFRKYLLYNSICEKYENQDQILILSAVFCLQLLGDQELLYCMGFIHIIISDIHISYKQNKDITTIMRILQQCAQNINIYPQYQLLTKRIKQAYFQLKKKIFNLREQFRQKLNRSYNKNPFITEITQILEQSQYLRIQPQSIFDQLRSLLDQNLQEQ</sequence>
<dbReference type="AlphaFoldDB" id="A0A8S1WJL3"/>
<dbReference type="PANTHER" id="PTHR24348:SF22">
    <property type="entry name" value="NON-SPECIFIC SERINE_THREONINE PROTEIN KINASE"/>
    <property type="match status" value="1"/>
</dbReference>
<dbReference type="GO" id="GO:0016020">
    <property type="term" value="C:membrane"/>
    <property type="evidence" value="ECO:0007669"/>
    <property type="project" value="TreeGrafter"/>
</dbReference>
<dbReference type="GO" id="GO:0000407">
    <property type="term" value="C:phagophore assembly site"/>
    <property type="evidence" value="ECO:0007669"/>
    <property type="project" value="TreeGrafter"/>
</dbReference>
<evidence type="ECO:0000256" key="3">
    <source>
        <dbReference type="ARBA" id="ARBA00022777"/>
    </source>
</evidence>
<evidence type="ECO:0000259" key="7">
    <source>
        <dbReference type="PROSITE" id="PS50011"/>
    </source>
</evidence>
<dbReference type="PROSITE" id="PS00108">
    <property type="entry name" value="PROTEIN_KINASE_ST"/>
    <property type="match status" value="1"/>
</dbReference>
<dbReference type="GO" id="GO:0000045">
    <property type="term" value="P:autophagosome assembly"/>
    <property type="evidence" value="ECO:0007669"/>
    <property type="project" value="TreeGrafter"/>
</dbReference>
<feature type="domain" description="Protein kinase" evidence="7">
    <location>
        <begin position="15"/>
        <end position="289"/>
    </location>
</feature>
<keyword evidence="3" id="KW-0418">Kinase</keyword>
<dbReference type="InterPro" id="IPR008271">
    <property type="entry name" value="Ser/Thr_kinase_AS"/>
</dbReference>
<organism evidence="8 9">
    <name type="scientific">Paramecium pentaurelia</name>
    <dbReference type="NCBI Taxonomy" id="43138"/>
    <lineage>
        <taxon>Eukaryota</taxon>
        <taxon>Sar</taxon>
        <taxon>Alveolata</taxon>
        <taxon>Ciliophora</taxon>
        <taxon>Intramacronucleata</taxon>
        <taxon>Oligohymenophorea</taxon>
        <taxon>Peniculida</taxon>
        <taxon>Parameciidae</taxon>
        <taxon>Paramecium</taxon>
    </lineage>
</organism>
<reference evidence="8" key="1">
    <citation type="submission" date="2021-01" db="EMBL/GenBank/DDBJ databases">
        <authorList>
            <consortium name="Genoscope - CEA"/>
            <person name="William W."/>
        </authorList>
    </citation>
    <scope>NUCLEOTIDE SEQUENCE</scope>
</reference>
<dbReference type="Proteomes" id="UP000689195">
    <property type="component" value="Unassembled WGS sequence"/>
</dbReference>
<dbReference type="GO" id="GO:0005524">
    <property type="term" value="F:ATP binding"/>
    <property type="evidence" value="ECO:0007669"/>
    <property type="project" value="UniProtKB-UniRule"/>
</dbReference>
<dbReference type="InterPro" id="IPR045269">
    <property type="entry name" value="Atg1-like"/>
</dbReference>
<evidence type="ECO:0000313" key="9">
    <source>
        <dbReference type="Proteomes" id="UP000689195"/>
    </source>
</evidence>
<accession>A0A8S1WJL3</accession>
<name>A0A8S1WJL3_9CILI</name>
<evidence type="ECO:0000256" key="5">
    <source>
        <dbReference type="PROSITE-ProRule" id="PRU10141"/>
    </source>
</evidence>
<comment type="caution">
    <text evidence="8">The sequence shown here is derived from an EMBL/GenBank/DDBJ whole genome shotgun (WGS) entry which is preliminary data.</text>
</comment>
<dbReference type="GO" id="GO:0004674">
    <property type="term" value="F:protein serine/threonine kinase activity"/>
    <property type="evidence" value="ECO:0007669"/>
    <property type="project" value="UniProtKB-KW"/>
</dbReference>
<dbReference type="SMART" id="SM00220">
    <property type="entry name" value="S_TKc"/>
    <property type="match status" value="1"/>
</dbReference>
<evidence type="ECO:0000313" key="8">
    <source>
        <dbReference type="EMBL" id="CAD8189673.1"/>
    </source>
</evidence>
<dbReference type="PROSITE" id="PS00107">
    <property type="entry name" value="PROTEIN_KINASE_ATP"/>
    <property type="match status" value="1"/>
</dbReference>
<dbReference type="InterPro" id="IPR000719">
    <property type="entry name" value="Prot_kinase_dom"/>
</dbReference>